<keyword evidence="1" id="KW-0472">Membrane</keyword>
<evidence type="ECO:0000259" key="2">
    <source>
        <dbReference type="Pfam" id="PF09977"/>
    </source>
</evidence>
<gene>
    <name evidence="3" type="ORF">ISN74_09115</name>
</gene>
<dbReference type="RefSeq" id="WP_203546730.1">
    <property type="nucleotide sequence ID" value="NZ_CP064030.1"/>
</dbReference>
<dbReference type="Proteomes" id="UP000663181">
    <property type="component" value="Chromosome"/>
</dbReference>
<evidence type="ECO:0000256" key="1">
    <source>
        <dbReference type="SAM" id="Phobius"/>
    </source>
</evidence>
<organism evidence="3 4">
    <name type="scientific">Dyella caseinilytica</name>
    <dbReference type="NCBI Taxonomy" id="1849581"/>
    <lineage>
        <taxon>Bacteria</taxon>
        <taxon>Pseudomonadati</taxon>
        <taxon>Pseudomonadota</taxon>
        <taxon>Gammaproteobacteria</taxon>
        <taxon>Lysobacterales</taxon>
        <taxon>Rhodanobacteraceae</taxon>
        <taxon>Dyella</taxon>
    </lineage>
</organism>
<feature type="domain" description="DUF2134" evidence="2">
    <location>
        <begin position="62"/>
        <end position="152"/>
    </location>
</feature>
<sequence length="708" mass="71049">MRTIHIHASMREPRQQHQAGSMAINMMLILLGLIGMLGLVEVGYLYWAKRDTQKVADLASLAGAQQLQDCSAANTGNSAALGNATSENGFSGTLNIACGTWSAAATTGNADGFTASAAGATPSAVKVVASRPVTPFFAFTSALPNVSAEAVATNTNPTAVFSIGTTLVGVNGAAPLEQFLAGIGINPGGTSLVGYQGLANVYITPSGLLQQLGVTVPTNLSVGGLNTLLAAQTNVQTLANVLNAIVVVGNQQALTSANVSLLSTIDAAVGNIPLNVTLGSSGSTPSGLFAQIIGPDSSVNDALNAQVNALQLLETAIGVATTGHAINAQSLNLSLPSTSNPLITLTSAASVIEPPSIGIGGVGTTAYTAQIRIFLDITTPNNGFSLLGGAINLDLNLPIAIDVANAQAELTSLCNTTSGSGTSEATIAVTSSVLKMCVGNLTQANAFSTTESCDQIPNASTPEQLFKLSVGSTNLASLTTSFATNALTGNSSVTLTPGETATTGDTLNIGTSVNNLVTALTTALIANSSSQTSASSSQTALQTATDLWNQTPSSDINATRLSLALNSIQTSSTGLQGTLGNVTSSVTDLLGNTVTLNVTGLLGDVGNLLGSVTNTLLGIVGDLVCTAGSSTACINVIEGALNSGGSGTGTNSNAFVGLIGFLLQALQQPLNDVGSQVLTPILSSTGLQLGENTVNLQSLQCHNVQLVY</sequence>
<accession>A0ABX7GYB2</accession>
<keyword evidence="1" id="KW-0812">Transmembrane</keyword>
<name>A0ABX7GYB2_9GAMM</name>
<reference evidence="3 4" key="1">
    <citation type="submission" date="2020-10" db="EMBL/GenBank/DDBJ databases">
        <title>Phylogeny of dyella-like bacteria.</title>
        <authorList>
            <person name="Fu J."/>
        </authorList>
    </citation>
    <scope>NUCLEOTIDE SEQUENCE [LARGE SCALE GENOMIC DNA]</scope>
    <source>
        <strain evidence="3 4">DHOB09</strain>
    </source>
</reference>
<evidence type="ECO:0000313" key="3">
    <source>
        <dbReference type="EMBL" id="QRN55459.1"/>
    </source>
</evidence>
<dbReference type="Pfam" id="PF09977">
    <property type="entry name" value="Tad_C"/>
    <property type="match status" value="1"/>
</dbReference>
<keyword evidence="1" id="KW-1133">Transmembrane helix</keyword>
<feature type="transmembrane region" description="Helical" evidence="1">
    <location>
        <begin position="21"/>
        <end position="47"/>
    </location>
</feature>
<evidence type="ECO:0000313" key="4">
    <source>
        <dbReference type="Proteomes" id="UP000663181"/>
    </source>
</evidence>
<protein>
    <recommendedName>
        <fullName evidence="2">DUF2134 domain-containing protein</fullName>
    </recommendedName>
</protein>
<dbReference type="InterPro" id="IPR018705">
    <property type="entry name" value="DUF2134_membrane"/>
</dbReference>
<dbReference type="EMBL" id="CP064030">
    <property type="protein sequence ID" value="QRN55459.1"/>
    <property type="molecule type" value="Genomic_DNA"/>
</dbReference>
<proteinExistence type="predicted"/>
<keyword evidence="4" id="KW-1185">Reference proteome</keyword>